<dbReference type="PANTHER" id="PTHR46679:SF1">
    <property type="entry name" value="GLUTAREDOXIN-2, MITOCHONDRIAL"/>
    <property type="match status" value="1"/>
</dbReference>
<dbReference type="Pfam" id="PF00462">
    <property type="entry name" value="Glutaredoxin"/>
    <property type="match status" value="1"/>
</dbReference>
<keyword evidence="4" id="KW-1015">Disulfide bond</keyword>
<accession>A0ABS5PQL2</accession>
<dbReference type="InterPro" id="IPR036249">
    <property type="entry name" value="Thioredoxin-like_sf"/>
</dbReference>
<sequence length="87" mass="9852">MKLIKVYTWAFCPYCIQAKMLLDREGIAYEEYCIDGQRDVLMSLKAKTGSGTVPQIFVDDAFIGGCDDLQALRRDETRFKTVFGLSS</sequence>
<dbReference type="InterPro" id="IPR014025">
    <property type="entry name" value="Glutaredoxin_subgr"/>
</dbReference>
<organism evidence="7 8">
    <name type="scientific">Fusibacter paucivorans</name>
    <dbReference type="NCBI Taxonomy" id="76009"/>
    <lineage>
        <taxon>Bacteria</taxon>
        <taxon>Bacillati</taxon>
        <taxon>Bacillota</taxon>
        <taxon>Clostridia</taxon>
        <taxon>Eubacteriales</taxon>
        <taxon>Eubacteriales Family XII. Incertae Sedis</taxon>
        <taxon>Fusibacter</taxon>
    </lineage>
</organism>
<dbReference type="RefSeq" id="WP_213237076.1">
    <property type="nucleotide sequence ID" value="NZ_JAHBCL010000017.1"/>
</dbReference>
<evidence type="ECO:0000256" key="4">
    <source>
        <dbReference type="ARBA" id="ARBA00023157"/>
    </source>
</evidence>
<keyword evidence="5" id="KW-0676">Redox-active center</keyword>
<dbReference type="Proteomes" id="UP000746471">
    <property type="component" value="Unassembled WGS sequence"/>
</dbReference>
<name>A0ABS5PQL2_9FIRM</name>
<evidence type="ECO:0000259" key="6">
    <source>
        <dbReference type="Pfam" id="PF00462"/>
    </source>
</evidence>
<keyword evidence="8" id="KW-1185">Reference proteome</keyword>
<dbReference type="PROSITE" id="PS00195">
    <property type="entry name" value="GLUTAREDOXIN_1"/>
    <property type="match status" value="1"/>
</dbReference>
<dbReference type="EMBL" id="JAHBCL010000017">
    <property type="protein sequence ID" value="MBS7527217.1"/>
    <property type="molecule type" value="Genomic_DNA"/>
</dbReference>
<dbReference type="PANTHER" id="PTHR46679">
    <property type="match status" value="1"/>
</dbReference>
<feature type="domain" description="Glutaredoxin" evidence="6">
    <location>
        <begin position="4"/>
        <end position="63"/>
    </location>
</feature>
<evidence type="ECO:0000256" key="2">
    <source>
        <dbReference type="ARBA" id="ARBA00022448"/>
    </source>
</evidence>
<keyword evidence="3" id="KW-0249">Electron transport</keyword>
<dbReference type="PROSITE" id="PS51354">
    <property type="entry name" value="GLUTAREDOXIN_2"/>
    <property type="match status" value="1"/>
</dbReference>
<evidence type="ECO:0000313" key="7">
    <source>
        <dbReference type="EMBL" id="MBS7527217.1"/>
    </source>
</evidence>
<protein>
    <submittedName>
        <fullName evidence="7">Glutathione S-transferase N-terminal domain-containing protein</fullName>
    </submittedName>
</protein>
<evidence type="ECO:0000256" key="3">
    <source>
        <dbReference type="ARBA" id="ARBA00022982"/>
    </source>
</evidence>
<comment type="caution">
    <text evidence="7">The sequence shown here is derived from an EMBL/GenBank/DDBJ whole genome shotgun (WGS) entry which is preliminary data.</text>
</comment>
<evidence type="ECO:0000313" key="8">
    <source>
        <dbReference type="Proteomes" id="UP000746471"/>
    </source>
</evidence>
<comment type="similarity">
    <text evidence="1">Belongs to the glutaredoxin family.</text>
</comment>
<gene>
    <name evidence="7" type="ORF">KHM83_11045</name>
</gene>
<proteinExistence type="inferred from homology"/>
<reference evidence="7 8" key="1">
    <citation type="submission" date="2021-05" db="EMBL/GenBank/DDBJ databases">
        <title>Fusibacter ferrireducens sp. nov., an anaerobic, sulfur- and Fe-reducing bacterium isolated from the mangrove sediment.</title>
        <authorList>
            <person name="Qiu D."/>
        </authorList>
    </citation>
    <scope>NUCLEOTIDE SEQUENCE [LARGE SCALE GENOMIC DNA]</scope>
    <source>
        <strain evidence="7 8">DSM 12116</strain>
    </source>
</reference>
<dbReference type="InterPro" id="IPR002109">
    <property type="entry name" value="Glutaredoxin"/>
</dbReference>
<keyword evidence="2" id="KW-0813">Transport</keyword>
<dbReference type="Gene3D" id="3.40.30.10">
    <property type="entry name" value="Glutaredoxin"/>
    <property type="match status" value="1"/>
</dbReference>
<dbReference type="PRINTS" id="PR00160">
    <property type="entry name" value="GLUTAREDOXIN"/>
</dbReference>
<dbReference type="InterPro" id="IPR011767">
    <property type="entry name" value="GLR_AS"/>
</dbReference>
<evidence type="ECO:0000256" key="5">
    <source>
        <dbReference type="ARBA" id="ARBA00023284"/>
    </source>
</evidence>
<dbReference type="SUPFAM" id="SSF52833">
    <property type="entry name" value="Thioredoxin-like"/>
    <property type="match status" value="1"/>
</dbReference>
<evidence type="ECO:0000256" key="1">
    <source>
        <dbReference type="ARBA" id="ARBA00007787"/>
    </source>
</evidence>